<dbReference type="AlphaFoldDB" id="A0A6G1J940"/>
<organism evidence="2 3">
    <name type="scientific">Lentithecium fluviatile CBS 122367</name>
    <dbReference type="NCBI Taxonomy" id="1168545"/>
    <lineage>
        <taxon>Eukaryota</taxon>
        <taxon>Fungi</taxon>
        <taxon>Dikarya</taxon>
        <taxon>Ascomycota</taxon>
        <taxon>Pezizomycotina</taxon>
        <taxon>Dothideomycetes</taxon>
        <taxon>Pleosporomycetidae</taxon>
        <taxon>Pleosporales</taxon>
        <taxon>Massarineae</taxon>
        <taxon>Lentitheciaceae</taxon>
        <taxon>Lentithecium</taxon>
    </lineage>
</organism>
<keyword evidence="3" id="KW-1185">Reference proteome</keyword>
<dbReference type="Proteomes" id="UP000799291">
    <property type="component" value="Unassembled WGS sequence"/>
</dbReference>
<accession>A0A6G1J940</accession>
<feature type="compositionally biased region" description="Low complexity" evidence="1">
    <location>
        <begin position="46"/>
        <end position="55"/>
    </location>
</feature>
<feature type="region of interest" description="Disordered" evidence="1">
    <location>
        <begin position="43"/>
        <end position="128"/>
    </location>
</feature>
<sequence>MTFKRLAIRTKKSLSGLYSFNNDQSPTGCASMINRMLQTVEANLRSSDSTSSQTSPNRDFAPYSIDEFGGPAAGDCSPVRDSPSRRKRLLGSLRSIGSLRSLRSAHNNPKPWDDSPEKPEPNVPQTPAKEMPSLALNFEVSPPDQPMFAVRKTSSSSSMFVHRSSPISVPPSAKQPAPAFNTPPGLSAFTVGTMPESPAPLQRASVQEAILSGAADTVLVGESPSSVTGCADPLPTPMPGTNLPLDDCGAPAIVVSSPSAPSMLANVAHAGNNEDYFSVKAPEKHRHEREDSVVTSDELDPAADAEIIALLVMNAETVPDHPPESLSGKLEPLHSDEVASLHTEDAFTLDSPTRRAPDAGDIGGDLAYVVWDDPAIANEDKCQLERGASTWSRHTGHYDGTGYGNESTRKGSQPSTSDHTEADTEATDLTVPDEEVLNRKFIDATVELVKDAVQPEVQVFADDKETLQDIIRAYAGPMLYHEEAEAHHASEYSDDFSEIQSAPLDEVTSANVRAEVEDSIRVMSRSLGG</sequence>
<evidence type="ECO:0000313" key="3">
    <source>
        <dbReference type="Proteomes" id="UP000799291"/>
    </source>
</evidence>
<gene>
    <name evidence="2" type="ORF">K458DRAFT_401647</name>
</gene>
<dbReference type="EMBL" id="MU005575">
    <property type="protein sequence ID" value="KAF2687042.1"/>
    <property type="molecule type" value="Genomic_DNA"/>
</dbReference>
<dbReference type="OrthoDB" id="3795553at2759"/>
<proteinExistence type="predicted"/>
<reference evidence="2" key="1">
    <citation type="journal article" date="2020" name="Stud. Mycol.">
        <title>101 Dothideomycetes genomes: a test case for predicting lifestyles and emergence of pathogens.</title>
        <authorList>
            <person name="Haridas S."/>
            <person name="Albert R."/>
            <person name="Binder M."/>
            <person name="Bloem J."/>
            <person name="Labutti K."/>
            <person name="Salamov A."/>
            <person name="Andreopoulos B."/>
            <person name="Baker S."/>
            <person name="Barry K."/>
            <person name="Bills G."/>
            <person name="Bluhm B."/>
            <person name="Cannon C."/>
            <person name="Castanera R."/>
            <person name="Culley D."/>
            <person name="Daum C."/>
            <person name="Ezra D."/>
            <person name="Gonzalez J."/>
            <person name="Henrissat B."/>
            <person name="Kuo A."/>
            <person name="Liang C."/>
            <person name="Lipzen A."/>
            <person name="Lutzoni F."/>
            <person name="Magnuson J."/>
            <person name="Mondo S."/>
            <person name="Nolan M."/>
            <person name="Ohm R."/>
            <person name="Pangilinan J."/>
            <person name="Park H.-J."/>
            <person name="Ramirez L."/>
            <person name="Alfaro M."/>
            <person name="Sun H."/>
            <person name="Tritt A."/>
            <person name="Yoshinaga Y."/>
            <person name="Zwiers L.-H."/>
            <person name="Turgeon B."/>
            <person name="Goodwin S."/>
            <person name="Spatafora J."/>
            <person name="Crous P."/>
            <person name="Grigoriev I."/>
        </authorList>
    </citation>
    <scope>NUCLEOTIDE SEQUENCE</scope>
    <source>
        <strain evidence="2">CBS 122367</strain>
    </source>
</reference>
<name>A0A6G1J940_9PLEO</name>
<feature type="compositionally biased region" description="Basic and acidic residues" evidence="1">
    <location>
        <begin position="111"/>
        <end position="120"/>
    </location>
</feature>
<feature type="compositionally biased region" description="Polar residues" evidence="1">
    <location>
        <begin position="404"/>
        <end position="417"/>
    </location>
</feature>
<evidence type="ECO:0000256" key="1">
    <source>
        <dbReference type="SAM" id="MobiDB-lite"/>
    </source>
</evidence>
<protein>
    <submittedName>
        <fullName evidence="2">Uncharacterized protein</fullName>
    </submittedName>
</protein>
<feature type="compositionally biased region" description="Low complexity" evidence="1">
    <location>
        <begin position="90"/>
        <end position="104"/>
    </location>
</feature>
<evidence type="ECO:0000313" key="2">
    <source>
        <dbReference type="EMBL" id="KAF2687042.1"/>
    </source>
</evidence>
<feature type="region of interest" description="Disordered" evidence="1">
    <location>
        <begin position="392"/>
        <end position="429"/>
    </location>
</feature>